<gene>
    <name evidence="1" type="ORF">NDU88_000830</name>
</gene>
<evidence type="ECO:0000313" key="1">
    <source>
        <dbReference type="EMBL" id="KAJ1160328.1"/>
    </source>
</evidence>
<dbReference type="AlphaFoldDB" id="A0AAV7S8C3"/>
<sequence length="178" mass="20053">MAPASIWVIGQSSVHRARPFFNLYRSQAQDAGLQFLWIARGVLRLDGLRQLVKEVLRWRLPQPALIILHVGGNDLPTIGKRTVFEDMMVEISWLAKRVSLNTKHLGLWGEAWLVGKLTRPVGGKESCLDTKQVDNLGINKNTSAGELKTVSEAFWLKPGWRCCGCKKGAQDDRYRECP</sequence>
<name>A0AAV7S8C3_PLEWA</name>
<organism evidence="1 2">
    <name type="scientific">Pleurodeles waltl</name>
    <name type="common">Iberian ribbed newt</name>
    <dbReference type="NCBI Taxonomy" id="8319"/>
    <lineage>
        <taxon>Eukaryota</taxon>
        <taxon>Metazoa</taxon>
        <taxon>Chordata</taxon>
        <taxon>Craniata</taxon>
        <taxon>Vertebrata</taxon>
        <taxon>Euteleostomi</taxon>
        <taxon>Amphibia</taxon>
        <taxon>Batrachia</taxon>
        <taxon>Caudata</taxon>
        <taxon>Salamandroidea</taxon>
        <taxon>Salamandridae</taxon>
        <taxon>Pleurodelinae</taxon>
        <taxon>Pleurodeles</taxon>
    </lineage>
</organism>
<accession>A0AAV7S8C3</accession>
<evidence type="ECO:0000313" key="2">
    <source>
        <dbReference type="Proteomes" id="UP001066276"/>
    </source>
</evidence>
<reference evidence="1" key="1">
    <citation type="journal article" date="2022" name="bioRxiv">
        <title>Sequencing and chromosome-scale assembly of the giantPleurodeles waltlgenome.</title>
        <authorList>
            <person name="Brown T."/>
            <person name="Elewa A."/>
            <person name="Iarovenko S."/>
            <person name="Subramanian E."/>
            <person name="Araus A.J."/>
            <person name="Petzold A."/>
            <person name="Susuki M."/>
            <person name="Suzuki K.-i.T."/>
            <person name="Hayashi T."/>
            <person name="Toyoda A."/>
            <person name="Oliveira C."/>
            <person name="Osipova E."/>
            <person name="Leigh N.D."/>
            <person name="Simon A."/>
            <person name="Yun M.H."/>
        </authorList>
    </citation>
    <scope>NUCLEOTIDE SEQUENCE</scope>
    <source>
        <strain evidence="1">20211129_DDA</strain>
        <tissue evidence="1">Liver</tissue>
    </source>
</reference>
<proteinExistence type="predicted"/>
<comment type="caution">
    <text evidence="1">The sequence shown here is derived from an EMBL/GenBank/DDBJ whole genome shotgun (WGS) entry which is preliminary data.</text>
</comment>
<keyword evidence="2" id="KW-1185">Reference proteome</keyword>
<protein>
    <recommendedName>
        <fullName evidence="3">SGNH hydrolase-type esterase domain-containing protein</fullName>
    </recommendedName>
</protein>
<dbReference type="EMBL" id="JANPWB010000008">
    <property type="protein sequence ID" value="KAJ1160328.1"/>
    <property type="molecule type" value="Genomic_DNA"/>
</dbReference>
<evidence type="ECO:0008006" key="3">
    <source>
        <dbReference type="Google" id="ProtNLM"/>
    </source>
</evidence>
<dbReference type="Proteomes" id="UP001066276">
    <property type="component" value="Chromosome 4_2"/>
</dbReference>